<keyword evidence="4" id="KW-0143">Chaperone</keyword>
<dbReference type="Pfam" id="PF14011">
    <property type="entry name" value="ESX-1_EspG"/>
    <property type="match status" value="1"/>
</dbReference>
<comment type="subcellular location">
    <subcellularLocation>
        <location evidence="1">Cytoplasm</location>
    </subcellularLocation>
</comment>
<accession>A0ABT1I0R0</accession>
<comment type="similarity">
    <text evidence="2">Belongs to the EspG family.</text>
</comment>
<name>A0ABT1I0R0_STRSD</name>
<dbReference type="RefSeq" id="WP_380496376.1">
    <property type="nucleotide sequence ID" value="NZ_JBHMCX010000012.1"/>
</dbReference>
<dbReference type="InterPro" id="IPR025734">
    <property type="entry name" value="EspG"/>
</dbReference>
<keyword evidence="6" id="KW-1185">Reference proteome</keyword>
<evidence type="ECO:0000256" key="1">
    <source>
        <dbReference type="ARBA" id="ARBA00004496"/>
    </source>
</evidence>
<keyword evidence="3" id="KW-0963">Cytoplasm</keyword>
<dbReference type="EMBL" id="JAMTCP010000040">
    <property type="protein sequence ID" value="MCP2261378.1"/>
    <property type="molecule type" value="Genomic_DNA"/>
</dbReference>
<reference evidence="5 6" key="1">
    <citation type="submission" date="2022-06" db="EMBL/GenBank/DDBJ databases">
        <title>Genomic Encyclopedia of Archaeal and Bacterial Type Strains, Phase II (KMG-II): from individual species to whole genera.</title>
        <authorList>
            <person name="Goeker M."/>
        </authorList>
    </citation>
    <scope>NUCLEOTIDE SEQUENCE [LARGE SCALE GENOMIC DNA]</scope>
    <source>
        <strain evidence="5 6">DSM 40477</strain>
    </source>
</reference>
<evidence type="ECO:0000313" key="5">
    <source>
        <dbReference type="EMBL" id="MCP2261378.1"/>
    </source>
</evidence>
<sequence length="253" mass="26822">MWTELLPTEFVALWRRLGLGARPLELNVQEVGGTTDQARNAYREAWEGLAARGLVTGDDVDGRLADVLATLARPSVSVDLRWAVDPGRELRGLAAARGEWAAVGVLADGRVWTDTVRAEALVDAVVGLIGRTPRGSGRAVSVAARVLDEAAVASGEAGQGFTSALVEAGMRGNDARMLTAVVSAPRLRAGQLGAAARDGLGRRRRAPGVVNVFDTVEGRYALYERSGYVTVAPADERRITNLVLELLQSIDLG</sequence>
<gene>
    <name evidence="5" type="ORF">LX15_005102</name>
</gene>
<comment type="caution">
    <text evidence="5">The sequence shown here is derived from an EMBL/GenBank/DDBJ whole genome shotgun (WGS) entry which is preliminary data.</text>
</comment>
<evidence type="ECO:0000256" key="4">
    <source>
        <dbReference type="ARBA" id="ARBA00023186"/>
    </source>
</evidence>
<dbReference type="Proteomes" id="UP001205311">
    <property type="component" value="Unassembled WGS sequence"/>
</dbReference>
<protein>
    <submittedName>
        <fullName evidence="5">EspG family protein</fullName>
    </submittedName>
</protein>
<evidence type="ECO:0000256" key="3">
    <source>
        <dbReference type="ARBA" id="ARBA00022490"/>
    </source>
</evidence>
<evidence type="ECO:0000256" key="2">
    <source>
        <dbReference type="ARBA" id="ARBA00006411"/>
    </source>
</evidence>
<proteinExistence type="inferred from homology"/>
<organism evidence="5 6">
    <name type="scientific">Streptoalloteichus tenebrarius (strain ATCC 17920 / DSM 40477 / JCM 4838 / CBS 697.72 / NBRC 16177 / NCIMB 11028 / NRRL B-12390 / A12253. 1 / ISP 5477)</name>
    <name type="common">Streptomyces tenebrarius</name>
    <dbReference type="NCBI Taxonomy" id="1933"/>
    <lineage>
        <taxon>Bacteria</taxon>
        <taxon>Bacillati</taxon>
        <taxon>Actinomycetota</taxon>
        <taxon>Actinomycetes</taxon>
        <taxon>Pseudonocardiales</taxon>
        <taxon>Pseudonocardiaceae</taxon>
        <taxon>Streptoalloteichus</taxon>
    </lineage>
</organism>
<evidence type="ECO:0000313" key="6">
    <source>
        <dbReference type="Proteomes" id="UP001205311"/>
    </source>
</evidence>